<feature type="transmembrane region" description="Helical" evidence="6">
    <location>
        <begin position="84"/>
        <end position="107"/>
    </location>
</feature>
<evidence type="ECO:0000259" key="7">
    <source>
        <dbReference type="PROSITE" id="PS50109"/>
    </source>
</evidence>
<evidence type="ECO:0000256" key="6">
    <source>
        <dbReference type="SAM" id="Phobius"/>
    </source>
</evidence>
<protein>
    <recommendedName>
        <fullName evidence="2">histidine kinase</fullName>
        <ecNumber evidence="2">2.7.13.3</ecNumber>
    </recommendedName>
</protein>
<dbReference type="InterPro" id="IPR001610">
    <property type="entry name" value="PAC"/>
</dbReference>
<proteinExistence type="predicted"/>
<dbReference type="Pfam" id="PF02518">
    <property type="entry name" value="HATPase_c"/>
    <property type="match status" value="1"/>
</dbReference>
<keyword evidence="11" id="KW-1185">Reference proteome</keyword>
<dbReference type="SMART" id="SM00086">
    <property type="entry name" value="PAC"/>
    <property type="match status" value="3"/>
</dbReference>
<organism evidence="10 11">
    <name type="scientific">Methanoculleus frigidifontis</name>
    <dbReference type="NCBI Taxonomy" id="2584085"/>
    <lineage>
        <taxon>Archaea</taxon>
        <taxon>Methanobacteriati</taxon>
        <taxon>Methanobacteriota</taxon>
        <taxon>Stenosarchaea group</taxon>
        <taxon>Methanomicrobia</taxon>
        <taxon>Methanomicrobiales</taxon>
        <taxon>Methanomicrobiaceae</taxon>
        <taxon>Methanoculleus</taxon>
    </lineage>
</organism>
<keyword evidence="6" id="KW-1133">Transmembrane helix</keyword>
<dbReference type="Pfam" id="PF08447">
    <property type="entry name" value="PAS_3"/>
    <property type="match status" value="1"/>
</dbReference>
<dbReference type="EMBL" id="VCYH01000006">
    <property type="protein sequence ID" value="MDN7025192.1"/>
    <property type="molecule type" value="Genomic_DNA"/>
</dbReference>
<feature type="transmembrane region" description="Helical" evidence="6">
    <location>
        <begin position="9"/>
        <end position="30"/>
    </location>
</feature>
<dbReference type="InterPro" id="IPR035965">
    <property type="entry name" value="PAS-like_dom_sf"/>
</dbReference>
<keyword evidence="6" id="KW-0812">Transmembrane</keyword>
<evidence type="ECO:0000256" key="1">
    <source>
        <dbReference type="ARBA" id="ARBA00000085"/>
    </source>
</evidence>
<feature type="domain" description="Histidine kinase" evidence="7">
    <location>
        <begin position="675"/>
        <end position="872"/>
    </location>
</feature>
<dbReference type="InterPro" id="IPR003594">
    <property type="entry name" value="HATPase_dom"/>
</dbReference>
<keyword evidence="4" id="KW-0808">Transferase</keyword>
<keyword evidence="5" id="KW-0418">Kinase</keyword>
<dbReference type="InterPro" id="IPR036890">
    <property type="entry name" value="HATPase_C_sf"/>
</dbReference>
<evidence type="ECO:0000259" key="8">
    <source>
        <dbReference type="PROSITE" id="PS50112"/>
    </source>
</evidence>
<dbReference type="InterPro" id="IPR000700">
    <property type="entry name" value="PAS-assoc_C"/>
</dbReference>
<comment type="caution">
    <text evidence="10">The sequence shown here is derived from an EMBL/GenBank/DDBJ whole genome shotgun (WGS) entry which is preliminary data.</text>
</comment>
<dbReference type="EC" id="2.7.13.3" evidence="2"/>
<dbReference type="Proteomes" id="UP001168338">
    <property type="component" value="Unassembled WGS sequence"/>
</dbReference>
<dbReference type="PROSITE" id="PS50112">
    <property type="entry name" value="PAS"/>
    <property type="match status" value="2"/>
</dbReference>
<feature type="domain" description="PAS" evidence="8">
    <location>
        <begin position="560"/>
        <end position="609"/>
    </location>
</feature>
<reference evidence="10" key="1">
    <citation type="submission" date="2019-05" db="EMBL/GenBank/DDBJ databases">
        <title>Methanoculleus sp. FWC-SCC1, a methanogenic archaeon isolated from deep marine cold seep.</title>
        <authorList>
            <person name="Chen Y.-W."/>
            <person name="Chen S.-C."/>
            <person name="Teng N.-H."/>
            <person name="Lai M.-C."/>
        </authorList>
    </citation>
    <scope>NUCLEOTIDE SEQUENCE</scope>
    <source>
        <strain evidence="10">FWC-SCC1</strain>
    </source>
</reference>
<evidence type="ECO:0000259" key="9">
    <source>
        <dbReference type="PROSITE" id="PS50113"/>
    </source>
</evidence>
<sequence length="876" mass="97237">MLHYRKDAFILYSVLGLIIFTILIAELGMFFLSGGMYLFLAHLFYFPVIFAAFQYPQRGILLSASCAVAYLALVYGLALPDTQVLIAATMQFYVFVSLGVGISVISGNLKVQEMMYRNVFDHAGSAICLIDERTGAVIEANRECTWMGAGAAPWDARSLDEILPNTEERQALLDRLRRGEDVSGYEARCTFPDQTERNLVISANLLPNNVIIMTLEDITERKQDEASLRESERHFRELADLLPQPVFEIGGDGCFTFANRSAFAAFGYSPEDLHRGVHVLQTVVPGDRERAKEGIARLMREERPYSAEYTALRKDGSTFPVLIASSCVRRDGRAQGILGTITDISERKRIEVLDQKHMQNLEFLSRTATEFVEMTPTIDIYGYISDRLLEFVPGSSNVIASIDDASRILEVRAIAGSPGFRHAMEELRDLREDGLGFAVPSWAIEAMRTGELSEIPGGLQECTFGQVSPEVCRCLEEATGGGPIYGVGFTWNGRLYADAVIYLPEGHDLDDPAVLTAFIHQASIALQRRSVEVELRDREEQYRTLFDNSSDGVLLLTDAIVDCNGRVLELLGYTREELLGKTFAEISPEVQPDGRRSVERAQELVFEARAGSPQHVFWQHRRSDGTLIDTEVSLKALSLHGQTVLLAAMHDVTDRLRAEKAIQQANTKLQLLSSITRHDILNQITGIVGYMELLGESLPAGAEAQDYYRRIMELTRTIQRQITFTRDYEDMGVKAPLWQRIEAVVSAATESLNPAGVAVAIDTGSAEIFADSMLEKAFFNLIENSVRHGGHATEIRVTFTVRDGKGILRISDNGAGIPVAAKERIFQRGYGKNTGYGLFLVREILSITGMTIREAGAEGDGACFEIVVPEGVWRYA</sequence>
<accession>A0ABT8MB75</accession>
<feature type="transmembrane region" description="Helical" evidence="6">
    <location>
        <begin position="36"/>
        <end position="53"/>
    </location>
</feature>
<dbReference type="InterPro" id="IPR013655">
    <property type="entry name" value="PAS_fold_3"/>
</dbReference>
<dbReference type="SUPFAM" id="SSF55785">
    <property type="entry name" value="PYP-like sensor domain (PAS domain)"/>
    <property type="match status" value="3"/>
</dbReference>
<comment type="catalytic activity">
    <reaction evidence="1">
        <text>ATP + protein L-histidine = ADP + protein N-phospho-L-histidine.</text>
        <dbReference type="EC" id="2.7.13.3"/>
    </reaction>
</comment>
<evidence type="ECO:0000313" key="11">
    <source>
        <dbReference type="Proteomes" id="UP001168338"/>
    </source>
</evidence>
<feature type="domain" description="PAC" evidence="9">
    <location>
        <begin position="305"/>
        <end position="356"/>
    </location>
</feature>
<dbReference type="CDD" id="cd00130">
    <property type="entry name" value="PAS"/>
    <property type="match status" value="2"/>
</dbReference>
<evidence type="ECO:0000313" key="10">
    <source>
        <dbReference type="EMBL" id="MDN7025192.1"/>
    </source>
</evidence>
<dbReference type="SMART" id="SM00091">
    <property type="entry name" value="PAS"/>
    <property type="match status" value="3"/>
</dbReference>
<keyword evidence="6" id="KW-0472">Membrane</keyword>
<dbReference type="InterPro" id="IPR000014">
    <property type="entry name" value="PAS"/>
</dbReference>
<feature type="transmembrane region" description="Helical" evidence="6">
    <location>
        <begin position="60"/>
        <end position="78"/>
    </location>
</feature>
<name>A0ABT8MB75_9EURY</name>
<evidence type="ECO:0000256" key="5">
    <source>
        <dbReference type="ARBA" id="ARBA00022777"/>
    </source>
</evidence>
<dbReference type="Gene3D" id="3.30.565.10">
    <property type="entry name" value="Histidine kinase-like ATPase, C-terminal domain"/>
    <property type="match status" value="1"/>
</dbReference>
<keyword evidence="3" id="KW-0597">Phosphoprotein</keyword>
<dbReference type="InterPro" id="IPR003661">
    <property type="entry name" value="HisK_dim/P_dom"/>
</dbReference>
<dbReference type="PROSITE" id="PS50113">
    <property type="entry name" value="PAC"/>
    <property type="match status" value="1"/>
</dbReference>
<dbReference type="CDD" id="cd00082">
    <property type="entry name" value="HisKA"/>
    <property type="match status" value="1"/>
</dbReference>
<gene>
    <name evidence="10" type="ORF">FGU65_09860</name>
</gene>
<dbReference type="PROSITE" id="PS50109">
    <property type="entry name" value="HIS_KIN"/>
    <property type="match status" value="1"/>
</dbReference>
<dbReference type="PANTHER" id="PTHR43304:SF1">
    <property type="entry name" value="PAC DOMAIN-CONTAINING PROTEIN"/>
    <property type="match status" value="1"/>
</dbReference>
<feature type="domain" description="PAS" evidence="8">
    <location>
        <begin position="231"/>
        <end position="302"/>
    </location>
</feature>
<dbReference type="SMART" id="SM00387">
    <property type="entry name" value="HATPase_c"/>
    <property type="match status" value="1"/>
</dbReference>
<dbReference type="RefSeq" id="WP_301664339.1">
    <property type="nucleotide sequence ID" value="NZ_VCYH01000006.1"/>
</dbReference>
<evidence type="ECO:0000256" key="2">
    <source>
        <dbReference type="ARBA" id="ARBA00012438"/>
    </source>
</evidence>
<dbReference type="CDD" id="cd00075">
    <property type="entry name" value="HATPase"/>
    <property type="match status" value="1"/>
</dbReference>
<dbReference type="PANTHER" id="PTHR43304">
    <property type="entry name" value="PHYTOCHROME-LIKE PROTEIN CPH1"/>
    <property type="match status" value="1"/>
</dbReference>
<dbReference type="NCBIfam" id="TIGR00229">
    <property type="entry name" value="sensory_box"/>
    <property type="match status" value="2"/>
</dbReference>
<evidence type="ECO:0000256" key="3">
    <source>
        <dbReference type="ARBA" id="ARBA00022553"/>
    </source>
</evidence>
<evidence type="ECO:0000256" key="4">
    <source>
        <dbReference type="ARBA" id="ARBA00022679"/>
    </source>
</evidence>
<dbReference type="Pfam" id="PF13188">
    <property type="entry name" value="PAS_8"/>
    <property type="match status" value="1"/>
</dbReference>
<dbReference type="InterPro" id="IPR052162">
    <property type="entry name" value="Sensor_kinase/Photoreceptor"/>
</dbReference>
<dbReference type="Gene3D" id="3.30.450.20">
    <property type="entry name" value="PAS domain"/>
    <property type="match status" value="3"/>
</dbReference>
<dbReference type="InterPro" id="IPR005467">
    <property type="entry name" value="His_kinase_dom"/>
</dbReference>
<dbReference type="SUPFAM" id="SSF55874">
    <property type="entry name" value="ATPase domain of HSP90 chaperone/DNA topoisomerase II/histidine kinase"/>
    <property type="match status" value="1"/>
</dbReference>